<dbReference type="Proteomes" id="UP000308705">
    <property type="component" value="Unassembled WGS sequence"/>
</dbReference>
<keyword evidence="1" id="KW-1133">Transmembrane helix</keyword>
<dbReference type="InterPro" id="IPR011335">
    <property type="entry name" value="Restrct_endonuc-II-like"/>
</dbReference>
<reference evidence="3 4" key="1">
    <citation type="submission" date="2019-04" db="EMBL/GenBank/DDBJ databases">
        <title>Herbidospora sp. NEAU-GS14.nov., a novel actinomycete isolated from soil.</title>
        <authorList>
            <person name="Han L."/>
        </authorList>
    </citation>
    <scope>NUCLEOTIDE SEQUENCE [LARGE SCALE GENOMIC DNA]</scope>
    <source>
        <strain evidence="3 4">NEAU-GS14</strain>
    </source>
</reference>
<dbReference type="SUPFAM" id="SSF52980">
    <property type="entry name" value="Restriction endonuclease-like"/>
    <property type="match status" value="1"/>
</dbReference>
<gene>
    <name evidence="3" type="ORF">FDA94_19525</name>
</gene>
<dbReference type="Pfam" id="PF04471">
    <property type="entry name" value="Mrr_cat"/>
    <property type="match status" value="1"/>
</dbReference>
<dbReference type="GO" id="GO:0009307">
    <property type="term" value="P:DNA restriction-modification system"/>
    <property type="evidence" value="ECO:0007669"/>
    <property type="project" value="InterPro"/>
</dbReference>
<dbReference type="PANTHER" id="PTHR30015">
    <property type="entry name" value="MRR RESTRICTION SYSTEM PROTEIN"/>
    <property type="match status" value="1"/>
</dbReference>
<keyword evidence="3" id="KW-0378">Hydrolase</keyword>
<keyword evidence="4" id="KW-1185">Reference proteome</keyword>
<dbReference type="EMBL" id="SZQA01000018">
    <property type="protein sequence ID" value="TKK86980.1"/>
    <property type="molecule type" value="Genomic_DNA"/>
</dbReference>
<dbReference type="InterPro" id="IPR011856">
    <property type="entry name" value="tRNA_endonuc-like_dom_sf"/>
</dbReference>
<feature type="transmembrane region" description="Helical" evidence="1">
    <location>
        <begin position="51"/>
        <end position="70"/>
    </location>
</feature>
<proteinExistence type="predicted"/>
<feature type="transmembrane region" description="Helical" evidence="1">
    <location>
        <begin position="20"/>
        <end position="45"/>
    </location>
</feature>
<keyword evidence="3" id="KW-0540">Nuclease</keyword>
<keyword evidence="1" id="KW-0812">Transmembrane</keyword>
<dbReference type="AlphaFoldDB" id="A0A4U3ME08"/>
<protein>
    <submittedName>
        <fullName evidence="3">Restriction endonuclease</fullName>
    </submittedName>
</protein>
<keyword evidence="3" id="KW-0255">Endonuclease</keyword>
<organism evidence="3 4">
    <name type="scientific">Herbidospora galbida</name>
    <dbReference type="NCBI Taxonomy" id="2575442"/>
    <lineage>
        <taxon>Bacteria</taxon>
        <taxon>Bacillati</taxon>
        <taxon>Actinomycetota</taxon>
        <taxon>Actinomycetes</taxon>
        <taxon>Streptosporangiales</taxon>
        <taxon>Streptosporangiaceae</taxon>
        <taxon>Herbidospora</taxon>
    </lineage>
</organism>
<evidence type="ECO:0000259" key="2">
    <source>
        <dbReference type="Pfam" id="PF04471"/>
    </source>
</evidence>
<evidence type="ECO:0000313" key="4">
    <source>
        <dbReference type="Proteomes" id="UP000308705"/>
    </source>
</evidence>
<accession>A0A4U3ME08</accession>
<evidence type="ECO:0000313" key="3">
    <source>
        <dbReference type="EMBL" id="TKK86980.1"/>
    </source>
</evidence>
<dbReference type="InterPro" id="IPR007560">
    <property type="entry name" value="Restrct_endonuc_IV_Mrr"/>
</dbReference>
<feature type="domain" description="Restriction endonuclease type IV Mrr" evidence="2">
    <location>
        <begin position="94"/>
        <end position="206"/>
    </location>
</feature>
<dbReference type="InterPro" id="IPR052906">
    <property type="entry name" value="Type_IV_Methyl-Rstrct_Enzyme"/>
</dbReference>
<dbReference type="PANTHER" id="PTHR30015:SF6">
    <property type="entry name" value="SLL1429 PROTEIN"/>
    <property type="match status" value="1"/>
</dbReference>
<dbReference type="Gene3D" id="3.40.1350.10">
    <property type="match status" value="1"/>
</dbReference>
<sequence length="245" mass="27484">MRPRLLKRLPDFGLGTPQTVGQWTAFAIAVGVTGWLAFRLILAVIGFLLDHWYLALLLSLVLIGTTVAWWRQRVRAEQIRRRRLGQLRLTLPQIDGMRPVEFELAVRDLMDRDGLTARHTGRRGDKAADVIARDAGARTIVVQCKHTTMGRRVGAPVLYAVNGTAAALHRAQLAVIVTNGGFTRDARQTARELGIHLVGRDDLERWATHGVGFHRLLRLRDPSADRDAVRWPFSAWPADRFGVKP</sequence>
<comment type="caution">
    <text evidence="3">The sequence shown here is derived from an EMBL/GenBank/DDBJ whole genome shotgun (WGS) entry which is preliminary data.</text>
</comment>
<name>A0A4U3ME08_9ACTN</name>
<dbReference type="OrthoDB" id="5181666at2"/>
<dbReference type="GO" id="GO:0003677">
    <property type="term" value="F:DNA binding"/>
    <property type="evidence" value="ECO:0007669"/>
    <property type="project" value="InterPro"/>
</dbReference>
<evidence type="ECO:0000256" key="1">
    <source>
        <dbReference type="SAM" id="Phobius"/>
    </source>
</evidence>
<keyword evidence="1" id="KW-0472">Membrane</keyword>
<dbReference type="RefSeq" id="WP_137248505.1">
    <property type="nucleotide sequence ID" value="NZ_SZQA01000018.1"/>
</dbReference>
<dbReference type="GO" id="GO:0015666">
    <property type="term" value="F:restriction endodeoxyribonuclease activity"/>
    <property type="evidence" value="ECO:0007669"/>
    <property type="project" value="TreeGrafter"/>
</dbReference>